<evidence type="ECO:0000256" key="3">
    <source>
        <dbReference type="ARBA" id="ARBA00022598"/>
    </source>
</evidence>
<dbReference type="PROSITE" id="PS51987">
    <property type="entry name" value="GS_CATALYTIC"/>
    <property type="match status" value="1"/>
</dbReference>
<evidence type="ECO:0000256" key="5">
    <source>
        <dbReference type="ARBA" id="ARBA00022840"/>
    </source>
</evidence>
<dbReference type="InterPro" id="IPR014746">
    <property type="entry name" value="Gln_synth/guanido_kin_cat_dom"/>
</dbReference>
<feature type="domain" description="GS catalytic" evidence="8">
    <location>
        <begin position="125"/>
        <end position="483"/>
    </location>
</feature>
<name>M2PP80_CERS8</name>
<evidence type="ECO:0000259" key="8">
    <source>
        <dbReference type="PROSITE" id="PS51987"/>
    </source>
</evidence>
<comment type="similarity">
    <text evidence="1 6 7">Belongs to the glutamine synthetase family.</text>
</comment>
<evidence type="ECO:0000256" key="6">
    <source>
        <dbReference type="PROSITE-ProRule" id="PRU01331"/>
    </source>
</evidence>
<dbReference type="SMART" id="SM01230">
    <property type="entry name" value="Gln-synt_C"/>
    <property type="match status" value="1"/>
</dbReference>
<accession>M2PP80</accession>
<evidence type="ECO:0000256" key="4">
    <source>
        <dbReference type="ARBA" id="ARBA00022741"/>
    </source>
</evidence>
<sequence length="483" mass="53942">MQTPTSLAPKTSAELKKLLEHDTKVKVAGIDVDGVLRGKYMSKEKFISVATSDGFGFCSVIFGWDMHDMVYTKELLISNRANGYRDLLASIDLSTFRRIPWENNVPFFLVSFLDPDTKEPICADPRGVLRKVIEQVGSKGLKCYAGCEYEYFQFQETPHTLAEKKFTNLQPLTSGMHGYSLLRTQLNTEYFNDLFDESTKFEVPLEAHHTETGPGVYETALAYTTADRMADNAILFKFLAKSIGMKRGVVPSFMAKPWGNLPGCSGHIHVSLRDEHGRNIFAVSESELRSGRSGASHSETRFFSEEGEYFLAGVLDGLPDIMPLLVPTINGYKRLVGGEAFWAPNAVTYGYDSRAASIRIISPPSVPKAATRLEIRVPGADMNPYFALSAIYALGLRGIEKKLKLPGPPISQLTPEDKLTGKVKMLPQSLETATERMLRPESVAREVFGDDFVDHFGGTRQHEVRLWNEAVTNWEVERYLELA</sequence>
<protein>
    <recommendedName>
        <fullName evidence="2">Glutamine synthetase</fullName>
    </recommendedName>
</protein>
<evidence type="ECO:0000256" key="1">
    <source>
        <dbReference type="ARBA" id="ARBA00009897"/>
    </source>
</evidence>
<dbReference type="SUPFAM" id="SSF55931">
    <property type="entry name" value="Glutamine synthetase/guanido kinase"/>
    <property type="match status" value="1"/>
</dbReference>
<keyword evidence="5" id="KW-0067">ATP-binding</keyword>
<dbReference type="Pfam" id="PF00120">
    <property type="entry name" value="Gln-synt_C"/>
    <property type="match status" value="1"/>
</dbReference>
<dbReference type="InterPro" id="IPR036651">
    <property type="entry name" value="Gln_synt_N_sf"/>
</dbReference>
<dbReference type="PANTHER" id="PTHR43785:SF12">
    <property type="entry name" value="TYPE-1 GLUTAMINE SYNTHETASE 2"/>
    <property type="match status" value="1"/>
</dbReference>
<keyword evidence="4" id="KW-0547">Nucleotide-binding</keyword>
<evidence type="ECO:0000256" key="2">
    <source>
        <dbReference type="ARBA" id="ARBA00021364"/>
    </source>
</evidence>
<dbReference type="InterPro" id="IPR008146">
    <property type="entry name" value="Gln_synth_cat_dom"/>
</dbReference>
<reference evidence="9 10" key="1">
    <citation type="journal article" date="2012" name="Proc. Natl. Acad. Sci. U.S.A.">
        <title>Comparative genomics of Ceriporiopsis subvermispora and Phanerochaete chrysosporium provide insight into selective ligninolysis.</title>
        <authorList>
            <person name="Fernandez-Fueyo E."/>
            <person name="Ruiz-Duenas F.J."/>
            <person name="Ferreira P."/>
            <person name="Floudas D."/>
            <person name="Hibbett D.S."/>
            <person name="Canessa P."/>
            <person name="Larrondo L.F."/>
            <person name="James T.Y."/>
            <person name="Seelenfreund D."/>
            <person name="Lobos S."/>
            <person name="Polanco R."/>
            <person name="Tello M."/>
            <person name="Honda Y."/>
            <person name="Watanabe T."/>
            <person name="Watanabe T."/>
            <person name="Ryu J.S."/>
            <person name="Kubicek C.P."/>
            <person name="Schmoll M."/>
            <person name="Gaskell J."/>
            <person name="Hammel K.E."/>
            <person name="St John F.J."/>
            <person name="Vanden Wymelenberg A."/>
            <person name="Sabat G."/>
            <person name="Splinter BonDurant S."/>
            <person name="Syed K."/>
            <person name="Yadav J.S."/>
            <person name="Doddapaneni H."/>
            <person name="Subramanian V."/>
            <person name="Lavin J.L."/>
            <person name="Oguiza J.A."/>
            <person name="Perez G."/>
            <person name="Pisabarro A.G."/>
            <person name="Ramirez L."/>
            <person name="Santoyo F."/>
            <person name="Master E."/>
            <person name="Coutinho P.M."/>
            <person name="Henrissat B."/>
            <person name="Lombard V."/>
            <person name="Magnuson J.K."/>
            <person name="Kuees U."/>
            <person name="Hori C."/>
            <person name="Igarashi K."/>
            <person name="Samejima M."/>
            <person name="Held B.W."/>
            <person name="Barry K.W."/>
            <person name="LaButti K.M."/>
            <person name="Lapidus A."/>
            <person name="Lindquist E.A."/>
            <person name="Lucas S.M."/>
            <person name="Riley R."/>
            <person name="Salamov A.A."/>
            <person name="Hoffmeister D."/>
            <person name="Schwenk D."/>
            <person name="Hadar Y."/>
            <person name="Yarden O."/>
            <person name="de Vries R.P."/>
            <person name="Wiebenga A."/>
            <person name="Stenlid J."/>
            <person name="Eastwood D."/>
            <person name="Grigoriev I.V."/>
            <person name="Berka R.M."/>
            <person name="Blanchette R.A."/>
            <person name="Kersten P."/>
            <person name="Martinez A.T."/>
            <person name="Vicuna R."/>
            <person name="Cullen D."/>
        </authorList>
    </citation>
    <scope>NUCLEOTIDE SEQUENCE [LARGE SCALE GENOMIC DNA]</scope>
    <source>
        <strain evidence="9 10">B</strain>
    </source>
</reference>
<dbReference type="OrthoDB" id="77835at2759"/>
<dbReference type="Proteomes" id="UP000016930">
    <property type="component" value="Unassembled WGS sequence"/>
</dbReference>
<dbReference type="HOGENOM" id="CLU_017290_0_1_1"/>
<dbReference type="GO" id="GO:0006576">
    <property type="term" value="P:biogenic amine metabolic process"/>
    <property type="evidence" value="ECO:0007669"/>
    <property type="project" value="UniProtKB-ARBA"/>
</dbReference>
<organism evidence="9 10">
    <name type="scientific">Ceriporiopsis subvermispora (strain B)</name>
    <name type="common">White-rot fungus</name>
    <name type="synonym">Gelatoporia subvermispora</name>
    <dbReference type="NCBI Taxonomy" id="914234"/>
    <lineage>
        <taxon>Eukaryota</taxon>
        <taxon>Fungi</taxon>
        <taxon>Dikarya</taxon>
        <taxon>Basidiomycota</taxon>
        <taxon>Agaricomycotina</taxon>
        <taxon>Agaricomycetes</taxon>
        <taxon>Polyporales</taxon>
        <taxon>Gelatoporiaceae</taxon>
        <taxon>Gelatoporia</taxon>
    </lineage>
</organism>
<dbReference type="EMBL" id="KB445795">
    <property type="protein sequence ID" value="EMD38279.1"/>
    <property type="molecule type" value="Genomic_DNA"/>
</dbReference>
<dbReference type="FunFam" id="3.30.590.10:FF:000005">
    <property type="entry name" value="Probable glutamine synthetase"/>
    <property type="match status" value="1"/>
</dbReference>
<keyword evidence="3" id="KW-0436">Ligase</keyword>
<keyword evidence="10" id="KW-1185">Reference proteome</keyword>
<gene>
    <name evidence="9" type="ORF">CERSUDRAFT_82541</name>
</gene>
<dbReference type="AlphaFoldDB" id="M2PP80"/>
<proteinExistence type="inferred from homology"/>
<dbReference type="FunFam" id="3.10.20.70:FF:000013">
    <property type="entry name" value="Glutamine synthetase bacteria"/>
    <property type="match status" value="1"/>
</dbReference>
<evidence type="ECO:0000256" key="7">
    <source>
        <dbReference type="RuleBase" id="RU000384"/>
    </source>
</evidence>
<dbReference type="PANTHER" id="PTHR43785">
    <property type="entry name" value="GAMMA-GLUTAMYLPUTRESCINE SYNTHETASE"/>
    <property type="match status" value="1"/>
</dbReference>
<dbReference type="GO" id="GO:0004356">
    <property type="term" value="F:glutamine synthetase activity"/>
    <property type="evidence" value="ECO:0007669"/>
    <property type="project" value="InterPro"/>
</dbReference>
<dbReference type="GO" id="GO:0005524">
    <property type="term" value="F:ATP binding"/>
    <property type="evidence" value="ECO:0007669"/>
    <property type="project" value="UniProtKB-KW"/>
</dbReference>
<dbReference type="STRING" id="914234.M2PP80"/>
<dbReference type="Gene3D" id="3.30.590.10">
    <property type="entry name" value="Glutamine synthetase/guanido kinase, catalytic domain"/>
    <property type="match status" value="1"/>
</dbReference>
<dbReference type="Gene3D" id="3.10.20.70">
    <property type="entry name" value="Glutamine synthetase, N-terminal domain"/>
    <property type="match status" value="1"/>
</dbReference>
<evidence type="ECO:0000313" key="10">
    <source>
        <dbReference type="Proteomes" id="UP000016930"/>
    </source>
</evidence>
<dbReference type="GO" id="GO:0006542">
    <property type="term" value="P:glutamine biosynthetic process"/>
    <property type="evidence" value="ECO:0007669"/>
    <property type="project" value="InterPro"/>
</dbReference>
<evidence type="ECO:0000313" key="9">
    <source>
        <dbReference type="EMBL" id="EMD38279.1"/>
    </source>
</evidence>